<feature type="active site" description="Proton donor/acceptor" evidence="2">
    <location>
        <position position="96"/>
    </location>
</feature>
<gene>
    <name evidence="4" type="ORF">SCHPADRAFT_865483</name>
</gene>
<organism evidence="4 5">
    <name type="scientific">Schizopora paradoxa</name>
    <dbReference type="NCBI Taxonomy" id="27342"/>
    <lineage>
        <taxon>Eukaryota</taxon>
        <taxon>Fungi</taxon>
        <taxon>Dikarya</taxon>
        <taxon>Basidiomycota</taxon>
        <taxon>Agaricomycotina</taxon>
        <taxon>Agaricomycetes</taxon>
        <taxon>Hymenochaetales</taxon>
        <taxon>Schizoporaceae</taxon>
        <taxon>Schizopora</taxon>
    </lineage>
</organism>
<dbReference type="PANTHER" id="PTHR46517:SF1">
    <property type="entry name" value="FRUCTOSE-2,6-BISPHOSPHATASE TIGAR"/>
    <property type="match status" value="1"/>
</dbReference>
<dbReference type="PANTHER" id="PTHR46517">
    <property type="entry name" value="FRUCTOSE-2,6-BISPHOSPHATASE TIGAR"/>
    <property type="match status" value="1"/>
</dbReference>
<dbReference type="Gene3D" id="3.40.50.1240">
    <property type="entry name" value="Phosphoglycerate mutase-like"/>
    <property type="match status" value="1"/>
</dbReference>
<proteinExistence type="predicted"/>
<dbReference type="SUPFAM" id="SSF53254">
    <property type="entry name" value="Phosphoglycerate mutase-like"/>
    <property type="match status" value="1"/>
</dbReference>
<keyword evidence="5" id="KW-1185">Reference proteome</keyword>
<dbReference type="SMART" id="SM00855">
    <property type="entry name" value="PGAM"/>
    <property type="match status" value="1"/>
</dbReference>
<keyword evidence="1" id="KW-0378">Hydrolase</keyword>
<dbReference type="GO" id="GO:0005829">
    <property type="term" value="C:cytosol"/>
    <property type="evidence" value="ECO:0007669"/>
    <property type="project" value="TreeGrafter"/>
</dbReference>
<dbReference type="STRING" id="27342.A0A0H2S4S3"/>
<evidence type="ECO:0000256" key="2">
    <source>
        <dbReference type="PIRSR" id="PIRSR613078-1"/>
    </source>
</evidence>
<dbReference type="EMBL" id="KQ085888">
    <property type="protein sequence ID" value="KLO19212.1"/>
    <property type="molecule type" value="Genomic_DNA"/>
</dbReference>
<evidence type="ECO:0000256" key="1">
    <source>
        <dbReference type="ARBA" id="ARBA00022801"/>
    </source>
</evidence>
<dbReference type="GO" id="GO:0045820">
    <property type="term" value="P:negative regulation of glycolytic process"/>
    <property type="evidence" value="ECO:0007669"/>
    <property type="project" value="TreeGrafter"/>
</dbReference>
<dbReference type="InterPro" id="IPR013078">
    <property type="entry name" value="His_Pase_superF_clade-1"/>
</dbReference>
<dbReference type="InterPro" id="IPR051695">
    <property type="entry name" value="Phosphoglycerate_Mutase"/>
</dbReference>
<evidence type="ECO:0000313" key="4">
    <source>
        <dbReference type="EMBL" id="KLO19212.1"/>
    </source>
</evidence>
<reference evidence="4 5" key="1">
    <citation type="submission" date="2015-04" db="EMBL/GenBank/DDBJ databases">
        <title>Complete genome sequence of Schizopora paradoxa KUC8140, a cosmopolitan wood degrader in East Asia.</title>
        <authorList>
            <consortium name="DOE Joint Genome Institute"/>
            <person name="Min B."/>
            <person name="Park H."/>
            <person name="Jang Y."/>
            <person name="Kim J.-J."/>
            <person name="Kim K.H."/>
            <person name="Pangilinan J."/>
            <person name="Lipzen A."/>
            <person name="Riley R."/>
            <person name="Grigoriev I.V."/>
            <person name="Spatafora J.W."/>
            <person name="Choi I.-G."/>
        </authorList>
    </citation>
    <scope>NUCLEOTIDE SEQUENCE [LARGE SCALE GENOMIC DNA]</scope>
    <source>
        <strain evidence="4 5">KUC8140</strain>
    </source>
</reference>
<feature type="binding site" evidence="3">
    <location>
        <begin position="21"/>
        <end position="28"/>
    </location>
    <ligand>
        <name>substrate</name>
    </ligand>
</feature>
<evidence type="ECO:0000313" key="5">
    <source>
        <dbReference type="Proteomes" id="UP000053477"/>
    </source>
</evidence>
<dbReference type="FunCoup" id="A0A0H2S4S3">
    <property type="interactions" value="302"/>
</dbReference>
<feature type="active site" description="Tele-phosphohistidine intermediate" evidence="2">
    <location>
        <position position="22"/>
    </location>
</feature>
<dbReference type="InterPro" id="IPR029033">
    <property type="entry name" value="His_PPase_superfam"/>
</dbReference>
<dbReference type="Proteomes" id="UP000053477">
    <property type="component" value="Unassembled WGS sequence"/>
</dbReference>
<evidence type="ECO:0000256" key="3">
    <source>
        <dbReference type="PIRSR" id="PIRSR613078-2"/>
    </source>
</evidence>
<dbReference type="CDD" id="cd07067">
    <property type="entry name" value="HP_PGM_like"/>
    <property type="match status" value="1"/>
</dbReference>
<dbReference type="OrthoDB" id="354304at2759"/>
<name>A0A0H2S4S3_9AGAM</name>
<dbReference type="GO" id="GO:0004331">
    <property type="term" value="F:fructose-2,6-bisphosphate 2-phosphatase activity"/>
    <property type="evidence" value="ECO:0007669"/>
    <property type="project" value="TreeGrafter"/>
</dbReference>
<accession>A0A0H2S4S3</accession>
<dbReference type="PROSITE" id="PS00175">
    <property type="entry name" value="PG_MUTASE"/>
    <property type="match status" value="1"/>
</dbReference>
<dbReference type="AlphaFoldDB" id="A0A0H2S4S3"/>
<dbReference type="GO" id="GO:0043456">
    <property type="term" value="P:regulation of pentose-phosphate shunt"/>
    <property type="evidence" value="ECO:0007669"/>
    <property type="project" value="TreeGrafter"/>
</dbReference>
<dbReference type="InParanoid" id="A0A0H2S4S3"/>
<sequence length="230" mass="25689">MSSLSNAPSPGPPIVKIYLVRHGETQENKDLVIQGQLDTKLNETGLQQAALVAEVFKDVPLTAAFSSDLERARKTAESILKHHPSVRLVTQPELRERFMGDLQGRKVDRGRPKLEGMHVESSPDFIQRIMLWWDATIANNLSATPVDIDVVHVLIVSHGAFIATLVRTLFTDDIISSVDLELRDIRSCFNTSVTTIEMRRDKRGVLKKYSDISHLVMPVVRTNADESPQG</sequence>
<dbReference type="InterPro" id="IPR001345">
    <property type="entry name" value="PG/BPGM_mutase_AS"/>
</dbReference>
<dbReference type="Pfam" id="PF00300">
    <property type="entry name" value="His_Phos_1"/>
    <property type="match status" value="1"/>
</dbReference>
<feature type="binding site" evidence="3">
    <location>
        <position position="71"/>
    </location>
    <ligand>
        <name>substrate</name>
    </ligand>
</feature>
<protein>
    <submittedName>
        <fullName evidence="4">Phosphoglycerate mutase-like protein</fullName>
    </submittedName>
</protein>